<feature type="disulfide bond" evidence="1">
    <location>
        <begin position="177"/>
        <end position="186"/>
    </location>
</feature>
<dbReference type="SMART" id="SM00205">
    <property type="entry name" value="THN"/>
    <property type="match status" value="1"/>
</dbReference>
<accession>A0A830BF12</accession>
<dbReference type="PRINTS" id="PR00347">
    <property type="entry name" value="THAUMATIN"/>
</dbReference>
<dbReference type="FunFam" id="2.60.110.10:FF:000004">
    <property type="entry name" value="THAUMATIN-LIKE PROTEIN 1"/>
    <property type="match status" value="1"/>
</dbReference>
<comment type="caution">
    <text evidence="3">The sequence shown here is derived from an EMBL/GenBank/DDBJ whole genome shotgun (WGS) entry which is preliminary data.</text>
</comment>
<dbReference type="InterPro" id="IPR037176">
    <property type="entry name" value="Osmotin/thaumatin-like_sf"/>
</dbReference>
<feature type="disulfide bond" evidence="1">
    <location>
        <begin position="90"/>
        <end position="97"/>
    </location>
</feature>
<dbReference type="OrthoDB" id="430315at2759"/>
<keyword evidence="4" id="KW-1185">Reference proteome</keyword>
<keyword evidence="1" id="KW-1015">Disulfide bond</keyword>
<dbReference type="Proteomes" id="UP000653305">
    <property type="component" value="Unassembled WGS sequence"/>
</dbReference>
<dbReference type="InterPro" id="IPR001938">
    <property type="entry name" value="Thaumatin"/>
</dbReference>
<evidence type="ECO:0000256" key="2">
    <source>
        <dbReference type="SAM" id="SignalP"/>
    </source>
</evidence>
<dbReference type="Pfam" id="PF00314">
    <property type="entry name" value="Thaumatin"/>
    <property type="match status" value="1"/>
</dbReference>
<dbReference type="SUPFAM" id="SSF49870">
    <property type="entry name" value="Osmotin, thaumatin-like protein"/>
    <property type="match status" value="1"/>
</dbReference>
<protein>
    <submittedName>
        <fullName evidence="3">Thaumatin-like protein 1</fullName>
    </submittedName>
</protein>
<proteinExistence type="predicted"/>
<feature type="signal peptide" evidence="2">
    <location>
        <begin position="1"/>
        <end position="22"/>
    </location>
</feature>
<dbReference type="PANTHER" id="PTHR31048">
    <property type="entry name" value="OS03G0233200 PROTEIN"/>
    <property type="match status" value="1"/>
</dbReference>
<evidence type="ECO:0000313" key="4">
    <source>
        <dbReference type="Proteomes" id="UP000653305"/>
    </source>
</evidence>
<feature type="chain" id="PRO_5033028506" evidence="2">
    <location>
        <begin position="23"/>
        <end position="239"/>
    </location>
</feature>
<reference evidence="3" key="1">
    <citation type="submission" date="2020-07" db="EMBL/GenBank/DDBJ databases">
        <title>Ethylene signaling mediates host invasion by parasitic plants.</title>
        <authorList>
            <person name="Yoshida S."/>
        </authorList>
    </citation>
    <scope>NUCLEOTIDE SEQUENCE</scope>
    <source>
        <strain evidence="3">Okayama</strain>
    </source>
</reference>
<keyword evidence="2" id="KW-0732">Signal</keyword>
<organism evidence="3 4">
    <name type="scientific">Phtheirospermum japonicum</name>
    <dbReference type="NCBI Taxonomy" id="374723"/>
    <lineage>
        <taxon>Eukaryota</taxon>
        <taxon>Viridiplantae</taxon>
        <taxon>Streptophyta</taxon>
        <taxon>Embryophyta</taxon>
        <taxon>Tracheophyta</taxon>
        <taxon>Spermatophyta</taxon>
        <taxon>Magnoliopsida</taxon>
        <taxon>eudicotyledons</taxon>
        <taxon>Gunneridae</taxon>
        <taxon>Pentapetalae</taxon>
        <taxon>asterids</taxon>
        <taxon>lamiids</taxon>
        <taxon>Lamiales</taxon>
        <taxon>Orobanchaceae</taxon>
        <taxon>Orobanchaceae incertae sedis</taxon>
        <taxon>Phtheirospermum</taxon>
    </lineage>
</organism>
<feature type="disulfide bond" evidence="1">
    <location>
        <begin position="77"/>
        <end position="85"/>
    </location>
</feature>
<dbReference type="AlphaFoldDB" id="A0A830BF12"/>
<sequence length="239" mass="25096">MGIQILPSLIVALCFFFAGVHAAVFTVTNNCPYTIWPATLTGQGAVALTGFELAPQASTALDIPSPWSGRFWARFECSNSDKFSCLSGDCNSGQVECNGAGAIPPASLVEFTLAGADGKDFYDISLVDGFNLPVSVVPDGVGCQATVCPADINNNGCPEELALKDPNGGVVGCKSACLALNQPQYCCTGAFDKPETCPPTLYSQIFKSKCPQAYSYAYDDATSTFKCPTGGSYHITFCP</sequence>
<dbReference type="Gene3D" id="2.60.110.10">
    <property type="entry name" value="Thaumatin"/>
    <property type="match status" value="1"/>
</dbReference>
<dbReference type="PROSITE" id="PS51367">
    <property type="entry name" value="THAUMATIN_2"/>
    <property type="match status" value="1"/>
</dbReference>
<feature type="disulfide bond" evidence="1">
    <location>
        <begin position="187"/>
        <end position="197"/>
    </location>
</feature>
<name>A0A830BF12_9LAMI</name>
<dbReference type="EMBL" id="BMAC01000108">
    <property type="protein sequence ID" value="GFP85556.1"/>
    <property type="molecule type" value="Genomic_DNA"/>
</dbReference>
<feature type="disulfide bond" evidence="1">
    <location>
        <begin position="143"/>
        <end position="227"/>
    </location>
</feature>
<feature type="disulfide bond" evidence="1">
    <location>
        <begin position="31"/>
        <end position="238"/>
    </location>
</feature>
<feature type="disulfide bond" evidence="1">
    <location>
        <begin position="157"/>
        <end position="173"/>
    </location>
</feature>
<feature type="disulfide bond" evidence="1">
    <location>
        <begin position="148"/>
        <end position="210"/>
    </location>
</feature>
<evidence type="ECO:0000313" key="3">
    <source>
        <dbReference type="EMBL" id="GFP85556.1"/>
    </source>
</evidence>
<evidence type="ECO:0000256" key="1">
    <source>
        <dbReference type="PIRSR" id="PIRSR002703-1"/>
    </source>
</evidence>
<gene>
    <name evidence="3" type="ORF">PHJA_000699300</name>
</gene>
<dbReference type="CDD" id="cd09218">
    <property type="entry name" value="TLP-PA"/>
    <property type="match status" value="1"/>
</dbReference>
<dbReference type="PIRSF" id="PIRSF002703">
    <property type="entry name" value="Thaumatin"/>
    <property type="match status" value="1"/>
</dbReference>